<name>A0ABW2REY4_9BURK</name>
<evidence type="ECO:0000259" key="1">
    <source>
        <dbReference type="Pfam" id="PF09722"/>
    </source>
</evidence>
<proteinExistence type="predicted"/>
<comment type="caution">
    <text evidence="2">The sequence shown here is derived from an EMBL/GenBank/DDBJ whole genome shotgun (WGS) entry which is preliminary data.</text>
</comment>
<dbReference type="EMBL" id="JBHTBX010000025">
    <property type="protein sequence ID" value="MFC7436630.1"/>
    <property type="molecule type" value="Genomic_DNA"/>
</dbReference>
<protein>
    <submittedName>
        <fullName evidence="2">Antitoxin Xre/MbcA/ParS toxin-binding domain-containing protein</fullName>
    </submittedName>
</protein>
<organism evidence="2 3">
    <name type="scientific">Hydrogenophaga bisanensis</name>
    <dbReference type="NCBI Taxonomy" id="439611"/>
    <lineage>
        <taxon>Bacteria</taxon>
        <taxon>Pseudomonadati</taxon>
        <taxon>Pseudomonadota</taxon>
        <taxon>Betaproteobacteria</taxon>
        <taxon>Burkholderiales</taxon>
        <taxon>Comamonadaceae</taxon>
        <taxon>Hydrogenophaga</taxon>
    </lineage>
</organism>
<dbReference type="RefSeq" id="WP_382260336.1">
    <property type="nucleotide sequence ID" value="NZ_JBHTBX010000025.1"/>
</dbReference>
<gene>
    <name evidence="2" type="ORF">ACFQNJ_19170</name>
</gene>
<evidence type="ECO:0000313" key="2">
    <source>
        <dbReference type="EMBL" id="MFC7436630.1"/>
    </source>
</evidence>
<keyword evidence="3" id="KW-1185">Reference proteome</keyword>
<reference evidence="3" key="1">
    <citation type="journal article" date="2019" name="Int. J. Syst. Evol. Microbiol.">
        <title>The Global Catalogue of Microorganisms (GCM) 10K type strain sequencing project: providing services to taxonomists for standard genome sequencing and annotation.</title>
        <authorList>
            <consortium name="The Broad Institute Genomics Platform"/>
            <consortium name="The Broad Institute Genome Sequencing Center for Infectious Disease"/>
            <person name="Wu L."/>
            <person name="Ma J."/>
        </authorList>
    </citation>
    <scope>NUCLEOTIDE SEQUENCE [LARGE SCALE GENOMIC DNA]</scope>
    <source>
        <strain evidence="3">CCUG 54518</strain>
    </source>
</reference>
<evidence type="ECO:0000313" key="3">
    <source>
        <dbReference type="Proteomes" id="UP001596495"/>
    </source>
</evidence>
<feature type="domain" description="Antitoxin Xre/MbcA/ParS-like toxin-binding" evidence="1">
    <location>
        <begin position="129"/>
        <end position="168"/>
    </location>
</feature>
<accession>A0ABW2REY4</accession>
<dbReference type="Pfam" id="PF09722">
    <property type="entry name" value="Xre_MbcA_ParS_C"/>
    <property type="match status" value="1"/>
</dbReference>
<dbReference type="Proteomes" id="UP001596495">
    <property type="component" value="Unassembled WGS sequence"/>
</dbReference>
<dbReference type="InterPro" id="IPR024467">
    <property type="entry name" value="Xre/MbcA/ParS-like_toxin-bd"/>
</dbReference>
<sequence length="171" mass="18934">MSPRTPVRRTLAALEEKGLVYRPKQGVDDFLQRFKRATPDQLVQMEREGIAGIFLTDLSKRMDLPSTRVYEILRIPRATAARKNTAGAVIDGRAGLAAINMIKLLSIAQDVVDDSTAPEAENFDTLKWLGWWIEQPQPSLGGRKPSEYLDTPTGVELVGRLLGAIRSGAYL</sequence>